<dbReference type="Proteomes" id="UP000070467">
    <property type="component" value="Unassembled WGS sequence"/>
</dbReference>
<gene>
    <name evidence="1" type="ORF">HMPREF1871_00226</name>
</gene>
<comment type="caution">
    <text evidence="1">The sequence shown here is derived from an EMBL/GenBank/DDBJ whole genome shotgun (WGS) entry which is preliminary data.</text>
</comment>
<organism evidence="1 2">
    <name type="scientific">Gemelliphila asaccharolytica</name>
    <dbReference type="NCBI Taxonomy" id="502393"/>
    <lineage>
        <taxon>Bacteria</taxon>
        <taxon>Bacillati</taxon>
        <taxon>Bacillota</taxon>
        <taxon>Bacilli</taxon>
        <taxon>Bacillales</taxon>
        <taxon>Gemellaceae</taxon>
        <taxon>Gemelliphila</taxon>
    </lineage>
</organism>
<evidence type="ECO:0000313" key="1">
    <source>
        <dbReference type="EMBL" id="KXB58737.1"/>
    </source>
</evidence>
<feature type="non-terminal residue" evidence="1">
    <location>
        <position position="1"/>
    </location>
</feature>
<name>A0ABR5TMZ6_9BACL</name>
<proteinExistence type="predicted"/>
<sequence length="369" mass="44312">ARLERCQAFLKVPFRELFLLLILIEKCCNITICTRGVNVMYLEENKVLELTKQNKQNILNALLKINGISNDKNIKVAYIKILANLLKFQNAIENFFYLRNPRNNTIFQKNIEKGDNTTCEFEKIKSSLKEDFNNNNFDLNVSNEFFSLIENIENNIVFIFKDEKFYEFNNYLIQLINQRKLVDFIWLNTIYNIYKENQSLKDIVDKYKKFSYIEFQDLYKLYLFVTDFNINELLLKGASKIINDEYLEDINKFFDFMYDLVYDMKNFISKEKSKEILSFSEKYEAYTHIKTPTKQEFLKIIKKVFIVLRDLYQDDKTKLLLNNPYPLLVKSFYAPLKNNDKIRYEYSKDFIYALEYIQIIIEVMSEAHV</sequence>
<accession>A0ABR5TMZ6</accession>
<dbReference type="EMBL" id="LSDB01000006">
    <property type="protein sequence ID" value="KXB58737.1"/>
    <property type="molecule type" value="Genomic_DNA"/>
</dbReference>
<protein>
    <submittedName>
        <fullName evidence="1">Uncharacterized protein</fullName>
    </submittedName>
</protein>
<keyword evidence="2" id="KW-1185">Reference proteome</keyword>
<reference evidence="1 2" key="1">
    <citation type="submission" date="2016-01" db="EMBL/GenBank/DDBJ databases">
        <authorList>
            <person name="Mitreva M."/>
            <person name="Pepin K.H."/>
            <person name="Mihindukulasuriya K.A."/>
            <person name="Fulton R."/>
            <person name="Fronick C."/>
            <person name="O'Laughlin M."/>
            <person name="Miner T."/>
            <person name="Herter B."/>
            <person name="Rosa B.A."/>
            <person name="Cordes M."/>
            <person name="Tomlinson C."/>
            <person name="Wollam A."/>
            <person name="Palsikar V.B."/>
            <person name="Mardis E.R."/>
            <person name="Wilson R.K."/>
        </authorList>
    </citation>
    <scope>NUCLEOTIDE SEQUENCE [LARGE SCALE GENOMIC DNA]</scope>
    <source>
        <strain evidence="1 2">KA00071</strain>
    </source>
</reference>
<evidence type="ECO:0000313" key="2">
    <source>
        <dbReference type="Proteomes" id="UP000070467"/>
    </source>
</evidence>